<organism evidence="1 2">
    <name type="scientific">Taxus chinensis</name>
    <name type="common">Chinese yew</name>
    <name type="synonym">Taxus wallichiana var. chinensis</name>
    <dbReference type="NCBI Taxonomy" id="29808"/>
    <lineage>
        <taxon>Eukaryota</taxon>
        <taxon>Viridiplantae</taxon>
        <taxon>Streptophyta</taxon>
        <taxon>Embryophyta</taxon>
        <taxon>Tracheophyta</taxon>
        <taxon>Spermatophyta</taxon>
        <taxon>Pinopsida</taxon>
        <taxon>Pinidae</taxon>
        <taxon>Conifers II</taxon>
        <taxon>Cupressales</taxon>
        <taxon>Taxaceae</taxon>
        <taxon>Taxus</taxon>
    </lineage>
</organism>
<gene>
    <name evidence="1" type="ORF">KI387_001677</name>
</gene>
<dbReference type="EMBL" id="JAHRHJ020000001">
    <property type="protein sequence ID" value="KAH9329569.1"/>
    <property type="molecule type" value="Genomic_DNA"/>
</dbReference>
<dbReference type="PANTHER" id="PTHR32212">
    <property type="entry name" value="CYCLIN-LIKE F-BOX"/>
    <property type="match status" value="1"/>
</dbReference>
<dbReference type="Gene3D" id="3.80.10.10">
    <property type="entry name" value="Ribonuclease Inhibitor"/>
    <property type="match status" value="1"/>
</dbReference>
<keyword evidence="2" id="KW-1185">Reference proteome</keyword>
<evidence type="ECO:0000313" key="1">
    <source>
        <dbReference type="EMBL" id="KAH9329569.1"/>
    </source>
</evidence>
<comment type="caution">
    <text evidence="1">The sequence shown here is derived from an EMBL/GenBank/DDBJ whole genome shotgun (WGS) entry which is preliminary data.</text>
</comment>
<protein>
    <submittedName>
        <fullName evidence="1">Uncharacterized protein</fullName>
    </submittedName>
</protein>
<name>A0AA38LMR8_TAXCH</name>
<reference evidence="1 2" key="1">
    <citation type="journal article" date="2021" name="Nat. Plants">
        <title>The Taxus genome provides insights into paclitaxel biosynthesis.</title>
        <authorList>
            <person name="Xiong X."/>
            <person name="Gou J."/>
            <person name="Liao Q."/>
            <person name="Li Y."/>
            <person name="Zhou Q."/>
            <person name="Bi G."/>
            <person name="Li C."/>
            <person name="Du R."/>
            <person name="Wang X."/>
            <person name="Sun T."/>
            <person name="Guo L."/>
            <person name="Liang H."/>
            <person name="Lu P."/>
            <person name="Wu Y."/>
            <person name="Zhang Z."/>
            <person name="Ro D.K."/>
            <person name="Shang Y."/>
            <person name="Huang S."/>
            <person name="Yan J."/>
        </authorList>
    </citation>
    <scope>NUCLEOTIDE SEQUENCE [LARGE SCALE GENOMIC DNA]</scope>
    <source>
        <strain evidence="1">Ta-2019</strain>
    </source>
</reference>
<accession>A0AA38LMR8</accession>
<dbReference type="InterPro" id="IPR032675">
    <property type="entry name" value="LRR_dom_sf"/>
</dbReference>
<sequence>TVLRQARAGRGWRGSCVGQWLEVDRGAQQQEGATGGVARLWGQRPTVGQSAGGEGADPPPITICIFFNRCSVLSKRWKYLYTYLPRLKFVTSKLLPSTHDELDRNRIIEDNISNVLLSHSGDLKGFSLDENFHEWNVRPIKLCKWVRYAALHNVQHLSLAQSAASLVYFISKCPVLHHLYLEDCVLHIHLGELTISAPNLQTFRLLDHGDWDRE</sequence>
<dbReference type="PANTHER" id="PTHR32212:SF234">
    <property type="entry name" value="F-BOX_LRR-REPEAT PROTEIN 13-LIKE"/>
    <property type="match status" value="1"/>
</dbReference>
<dbReference type="AlphaFoldDB" id="A0AA38LMR8"/>
<evidence type="ECO:0000313" key="2">
    <source>
        <dbReference type="Proteomes" id="UP000824469"/>
    </source>
</evidence>
<dbReference type="Proteomes" id="UP000824469">
    <property type="component" value="Unassembled WGS sequence"/>
</dbReference>
<proteinExistence type="predicted"/>
<feature type="non-terminal residue" evidence="1">
    <location>
        <position position="1"/>
    </location>
</feature>
<feature type="non-terminal residue" evidence="1">
    <location>
        <position position="214"/>
    </location>
</feature>